<dbReference type="SUPFAM" id="SSF56300">
    <property type="entry name" value="Metallo-dependent phosphatases"/>
    <property type="match status" value="1"/>
</dbReference>
<keyword evidence="4" id="KW-1133">Transmembrane helix</keyword>
<feature type="region of interest" description="Disordered" evidence="3">
    <location>
        <begin position="1"/>
        <end position="20"/>
    </location>
</feature>
<dbReference type="PANTHER" id="PTHR31302">
    <property type="entry name" value="TRANSMEMBRANE PROTEIN WITH METALLOPHOSPHOESTERASE DOMAIN-RELATED"/>
    <property type="match status" value="1"/>
</dbReference>
<evidence type="ECO:0000256" key="4">
    <source>
        <dbReference type="SAM" id="Phobius"/>
    </source>
</evidence>
<evidence type="ECO:0000259" key="5">
    <source>
        <dbReference type="Pfam" id="PF00149"/>
    </source>
</evidence>
<feature type="transmembrane region" description="Helical" evidence="4">
    <location>
        <begin position="30"/>
        <end position="48"/>
    </location>
</feature>
<protein>
    <submittedName>
        <fullName evidence="6">Metallophosphoesterase</fullName>
    </submittedName>
</protein>
<evidence type="ECO:0000313" key="6">
    <source>
        <dbReference type="EMBL" id="NJP64716.1"/>
    </source>
</evidence>
<keyword evidence="1" id="KW-0479">Metal-binding</keyword>
<dbReference type="InterPro" id="IPR029052">
    <property type="entry name" value="Metallo-depent_PP-like"/>
</dbReference>
<keyword evidence="7" id="KW-1185">Reference proteome</keyword>
<proteinExistence type="predicted"/>
<evidence type="ECO:0000256" key="1">
    <source>
        <dbReference type="ARBA" id="ARBA00022723"/>
    </source>
</evidence>
<dbReference type="Proteomes" id="UP000746503">
    <property type="component" value="Unassembled WGS sequence"/>
</dbReference>
<dbReference type="PANTHER" id="PTHR31302:SF31">
    <property type="entry name" value="PHOSPHODIESTERASE YAEI"/>
    <property type="match status" value="1"/>
</dbReference>
<feature type="transmembrane region" description="Helical" evidence="4">
    <location>
        <begin position="54"/>
        <end position="76"/>
    </location>
</feature>
<dbReference type="CDD" id="cd07385">
    <property type="entry name" value="MPP_YkuE_C"/>
    <property type="match status" value="1"/>
</dbReference>
<dbReference type="Gene3D" id="3.60.21.10">
    <property type="match status" value="1"/>
</dbReference>
<sequence>MTETSDTPPTAGQEQEQGPRRSRLQLLMRYLPLVAPVLLWVVPGWVLLHAGQRWPLPVAAAGTALFVLGLVAMPVAMARGHGRRQQDAAAVVGDTLLGGIWVLFTWSVLLGALLRPALAAGGVGDSQDRARLVTWAVLGVSAVLLAWGFAEARRVPRVRRVEVPLERLGSGLDGTRVVLITDTHYGPLDRARWSARVCETVNTLEADLVCHTGDIADGTADRRRAQATPLGTVKASRGRVYVTGNHEYYSEAQGWVDLMDELGWEPLRNRHLVLEGGGDSLVVAGVDDVTAESSGLEGHGAHLAGALSGADPDHPVLLLAHQPKFVDRAAAHGIDLQLSGHTHGGQIWPFHYLVRLDQPAVAGLSRHGARTHLYTSRGTGFWGPPFRVFAPSEITLLVLRSTRAASSGG</sequence>
<evidence type="ECO:0000313" key="7">
    <source>
        <dbReference type="Proteomes" id="UP000746503"/>
    </source>
</evidence>
<evidence type="ECO:0000256" key="2">
    <source>
        <dbReference type="ARBA" id="ARBA00022801"/>
    </source>
</evidence>
<evidence type="ECO:0000256" key="3">
    <source>
        <dbReference type="SAM" id="MobiDB-lite"/>
    </source>
</evidence>
<keyword evidence="4" id="KW-0472">Membrane</keyword>
<keyword evidence="4" id="KW-0812">Transmembrane</keyword>
<feature type="transmembrane region" description="Helical" evidence="4">
    <location>
        <begin position="88"/>
        <end position="112"/>
    </location>
</feature>
<gene>
    <name evidence="6" type="ORF">HCJ92_00030</name>
</gene>
<name>A0ABX1AG99_9ACTN</name>
<dbReference type="EMBL" id="JAAVJB010000001">
    <property type="protein sequence ID" value="NJP64716.1"/>
    <property type="molecule type" value="Genomic_DNA"/>
</dbReference>
<dbReference type="RefSeq" id="WP_167931248.1">
    <property type="nucleotide sequence ID" value="NZ_JAAVJB010000001.1"/>
</dbReference>
<feature type="compositionally biased region" description="Polar residues" evidence="3">
    <location>
        <begin position="1"/>
        <end position="16"/>
    </location>
</feature>
<dbReference type="InterPro" id="IPR051158">
    <property type="entry name" value="Metallophosphoesterase_sf"/>
</dbReference>
<reference evidence="6 7" key="1">
    <citation type="submission" date="2020-03" db="EMBL/GenBank/DDBJ databases">
        <title>Draft genome of Streptomyces sp. ventii, isolated from the Axial Seamount in the Pacific Ocean, and resequencing of the two type strains Streptomyces lonarensis strain NCL 716 and Streptomyces bohaiensis strain 11A07.</title>
        <authorList>
            <person name="Loughran R.M."/>
            <person name="Pfannmuller K.M."/>
            <person name="Wasson B.J."/>
            <person name="Deadmond M.C."/>
            <person name="Paddock B.E."/>
            <person name="Koyack M.J."/>
            <person name="Gallegos D.A."/>
            <person name="Mitchell E.A."/>
            <person name="Ushijima B."/>
            <person name="Saw J.H."/>
            <person name="Mcphail K.L."/>
            <person name="Videau P."/>
        </authorList>
    </citation>
    <scope>NUCLEOTIDE SEQUENCE [LARGE SCALE GENOMIC DNA]</scope>
    <source>
        <strain evidence="7">5675061</strain>
    </source>
</reference>
<keyword evidence="2" id="KW-0378">Hydrolase</keyword>
<dbReference type="Pfam" id="PF00149">
    <property type="entry name" value="Metallophos"/>
    <property type="match status" value="1"/>
</dbReference>
<comment type="caution">
    <text evidence="6">The sequence shown here is derived from an EMBL/GenBank/DDBJ whole genome shotgun (WGS) entry which is preliminary data.</text>
</comment>
<organism evidence="6 7">
    <name type="scientific">Streptomyces spiramenti</name>
    <dbReference type="NCBI Taxonomy" id="2720606"/>
    <lineage>
        <taxon>Bacteria</taxon>
        <taxon>Bacillati</taxon>
        <taxon>Actinomycetota</taxon>
        <taxon>Actinomycetes</taxon>
        <taxon>Kitasatosporales</taxon>
        <taxon>Streptomycetaceae</taxon>
        <taxon>Streptomyces</taxon>
    </lineage>
</organism>
<feature type="transmembrane region" description="Helical" evidence="4">
    <location>
        <begin position="132"/>
        <end position="150"/>
    </location>
</feature>
<dbReference type="InterPro" id="IPR004843">
    <property type="entry name" value="Calcineurin-like_PHP"/>
</dbReference>
<accession>A0ABX1AG99</accession>
<feature type="domain" description="Calcineurin-like phosphoesterase" evidence="5">
    <location>
        <begin position="176"/>
        <end position="344"/>
    </location>
</feature>